<dbReference type="AlphaFoldDB" id="A0A1X2GHG3"/>
<name>A0A1X2GHG3_9FUNG</name>
<reference evidence="2 3" key="1">
    <citation type="submission" date="2016-07" db="EMBL/GenBank/DDBJ databases">
        <title>Pervasive Adenine N6-methylation of Active Genes in Fungi.</title>
        <authorList>
            <consortium name="DOE Joint Genome Institute"/>
            <person name="Mondo S.J."/>
            <person name="Dannebaum R.O."/>
            <person name="Kuo R.C."/>
            <person name="Labutti K."/>
            <person name="Haridas S."/>
            <person name="Kuo A."/>
            <person name="Salamov A."/>
            <person name="Ahrendt S.R."/>
            <person name="Lipzen A."/>
            <person name="Sullivan W."/>
            <person name="Andreopoulos W.B."/>
            <person name="Clum A."/>
            <person name="Lindquist E."/>
            <person name="Daum C."/>
            <person name="Ramamoorthy G.K."/>
            <person name="Gryganskyi A."/>
            <person name="Culley D."/>
            <person name="Magnuson J.K."/>
            <person name="James T.Y."/>
            <person name="O'Malley M.A."/>
            <person name="Stajich J.E."/>
            <person name="Spatafora J.W."/>
            <person name="Visel A."/>
            <person name="Grigoriev I.V."/>
        </authorList>
    </citation>
    <scope>NUCLEOTIDE SEQUENCE [LARGE SCALE GENOMIC DNA]</scope>
    <source>
        <strain evidence="2 3">NRRL 3301</strain>
    </source>
</reference>
<evidence type="ECO:0008006" key="4">
    <source>
        <dbReference type="Google" id="ProtNLM"/>
    </source>
</evidence>
<dbReference type="GO" id="GO:0006368">
    <property type="term" value="P:transcription elongation by RNA polymerase II"/>
    <property type="evidence" value="ECO:0007669"/>
    <property type="project" value="InterPro"/>
</dbReference>
<feature type="region of interest" description="Disordered" evidence="1">
    <location>
        <begin position="180"/>
        <end position="201"/>
    </location>
</feature>
<evidence type="ECO:0000313" key="3">
    <source>
        <dbReference type="Proteomes" id="UP000242146"/>
    </source>
</evidence>
<evidence type="ECO:0000313" key="2">
    <source>
        <dbReference type="EMBL" id="ORX53663.1"/>
    </source>
</evidence>
<protein>
    <recommendedName>
        <fullName evidence="4">Elongin-A</fullName>
    </recommendedName>
</protein>
<dbReference type="InterPro" id="IPR010684">
    <property type="entry name" value="RNA_pol_II_trans_fac_SIII_A"/>
</dbReference>
<dbReference type="PANTHER" id="PTHR15141">
    <property type="entry name" value="TRANSCRIPTION ELONGATION FACTOR B POLYPEPTIDE 3"/>
    <property type="match status" value="1"/>
</dbReference>
<dbReference type="EMBL" id="MCGT01000015">
    <property type="protein sequence ID" value="ORX53663.1"/>
    <property type="molecule type" value="Genomic_DNA"/>
</dbReference>
<keyword evidence="3" id="KW-1185">Reference proteome</keyword>
<dbReference type="InterPro" id="IPR051870">
    <property type="entry name" value="Elongin-A_domain"/>
</dbReference>
<dbReference type="STRING" id="101127.A0A1X2GHG3"/>
<organism evidence="2 3">
    <name type="scientific">Hesseltinella vesiculosa</name>
    <dbReference type="NCBI Taxonomy" id="101127"/>
    <lineage>
        <taxon>Eukaryota</taxon>
        <taxon>Fungi</taxon>
        <taxon>Fungi incertae sedis</taxon>
        <taxon>Mucoromycota</taxon>
        <taxon>Mucoromycotina</taxon>
        <taxon>Mucoromycetes</taxon>
        <taxon>Mucorales</taxon>
        <taxon>Cunninghamellaceae</taxon>
        <taxon>Hesseltinella</taxon>
    </lineage>
</organism>
<feature type="compositionally biased region" description="Polar residues" evidence="1">
    <location>
        <begin position="237"/>
        <end position="250"/>
    </location>
</feature>
<dbReference type="Pfam" id="PF06881">
    <property type="entry name" value="Elongin_A"/>
    <property type="match status" value="1"/>
</dbReference>
<dbReference type="PANTHER" id="PTHR15141:SF76">
    <property type="entry name" value="TRANSCRIPTION ELONGATION FACTOR B POLYPEPTIDE 3"/>
    <property type="match status" value="1"/>
</dbReference>
<comment type="caution">
    <text evidence="2">The sequence shown here is derived from an EMBL/GenBank/DDBJ whole genome shotgun (WGS) entry which is preliminary data.</text>
</comment>
<gene>
    <name evidence="2" type="ORF">DM01DRAFT_1048459</name>
</gene>
<dbReference type="Gene3D" id="6.10.250.3180">
    <property type="match status" value="1"/>
</dbReference>
<accession>A0A1X2GHG3</accession>
<sequence length="279" mass="31648">MPKQVKSLVAICQETLSMNLDGLASIGDVPYSLIKSALQRATAQQLHLIELHNPHLVPQSHELWLAHVLQYSDLRQALSEGQYKDPSCWRDLYLTRYQEMEERKRMISEKVKNQYNKIRNEKAARSIKVINGHHLPPSKRISRGTQLHDASPQTSRLFMATKKAASKSYAIYNSRVTKRQPVTPARAHLHRPSPVPFVKPPSKLEKQYQANYRRFGHTPTIPNTLPLIPPSPAAASNCTSTSEHTQFQRQPPSRLPPSPKSSSKKPAAIVNYNIFQQLT</sequence>
<evidence type="ECO:0000256" key="1">
    <source>
        <dbReference type="SAM" id="MobiDB-lite"/>
    </source>
</evidence>
<dbReference type="Proteomes" id="UP000242146">
    <property type="component" value="Unassembled WGS sequence"/>
</dbReference>
<proteinExistence type="predicted"/>
<feature type="region of interest" description="Disordered" evidence="1">
    <location>
        <begin position="217"/>
        <end position="267"/>
    </location>
</feature>
<dbReference type="OrthoDB" id="21513at2759"/>
<dbReference type="GO" id="GO:0070449">
    <property type="term" value="C:elongin complex"/>
    <property type="evidence" value="ECO:0007669"/>
    <property type="project" value="InterPro"/>
</dbReference>